<dbReference type="EMBL" id="CP093343">
    <property type="protein sequence ID" value="WOG82378.1"/>
    <property type="molecule type" value="Genomic_DNA"/>
</dbReference>
<dbReference type="AlphaFoldDB" id="A0A161YEC3"/>
<reference evidence="2" key="2">
    <citation type="submission" date="2022-03" db="EMBL/GenBank/DDBJ databases">
        <title>Draft title - Genomic analysis of global carrot germplasm unveils the trajectory of domestication and the origin of high carotenoid orange carrot.</title>
        <authorList>
            <person name="Iorizzo M."/>
            <person name="Ellison S."/>
            <person name="Senalik D."/>
            <person name="Macko-Podgorni A."/>
            <person name="Grzebelus D."/>
            <person name="Bostan H."/>
            <person name="Rolling W."/>
            <person name="Curaba J."/>
            <person name="Simon P."/>
        </authorList>
    </citation>
    <scope>NUCLEOTIDE SEQUENCE</scope>
    <source>
        <tissue evidence="2">Leaf</tissue>
    </source>
</reference>
<sequence length="296" mass="33197">MMELNSCSHVDNKIANVAQCSVVNGDKNLYEEFAGDRVAGDMDLIKACLSCFNFVPRRPRTHRVVVGILTVNPEYNVYYFRSTKMIGDEKNLSTEGRDKDNLRGSRMIVDGKNLGTEDGGDNLCSTQLIVDEKSLDAGNNLCSTQVIIDGKNLSAEDGRDNLCDSHMMVEIGGSTVVVAQKVLYPSDIRRGQNRLSLPVKIINTDFFEKFVTDTEKETLKRKEHMEDNKLEEAVIQKDGKEESIVVMKEDDKLKSDVVVQVWCFHSEAIIWFALNIQAMSECSVTGKTKDRRDIVA</sequence>
<name>A0A161YEC3_DAUCS</name>
<accession>A0A161YEC3</accession>
<gene>
    <name evidence="1" type="ORF">DCAR_001603</name>
    <name evidence="2" type="ORF">DCAR_0101542</name>
</gene>
<proteinExistence type="predicted"/>
<evidence type="ECO:0000313" key="3">
    <source>
        <dbReference type="Proteomes" id="UP000077755"/>
    </source>
</evidence>
<reference evidence="1" key="1">
    <citation type="journal article" date="2016" name="Nat. Genet.">
        <title>A high-quality carrot genome assembly provides new insights into carotenoid accumulation and asterid genome evolution.</title>
        <authorList>
            <person name="Iorizzo M."/>
            <person name="Ellison S."/>
            <person name="Senalik D."/>
            <person name="Zeng P."/>
            <person name="Satapoomin P."/>
            <person name="Huang J."/>
            <person name="Bowman M."/>
            <person name="Iovene M."/>
            <person name="Sanseverino W."/>
            <person name="Cavagnaro P."/>
            <person name="Yildiz M."/>
            <person name="Macko-Podgorni A."/>
            <person name="Moranska E."/>
            <person name="Grzebelus E."/>
            <person name="Grzebelus D."/>
            <person name="Ashrafi H."/>
            <person name="Zheng Z."/>
            <person name="Cheng S."/>
            <person name="Spooner D."/>
            <person name="Van Deynze A."/>
            <person name="Simon P."/>
        </authorList>
    </citation>
    <scope>NUCLEOTIDE SEQUENCE [LARGE SCALE GENOMIC DNA]</scope>
    <source>
        <tissue evidence="1">Leaf</tissue>
    </source>
</reference>
<dbReference type="EMBL" id="LNRQ01000001">
    <property type="protein sequence ID" value="KZN08947.1"/>
    <property type="molecule type" value="Genomic_DNA"/>
</dbReference>
<protein>
    <submittedName>
        <fullName evidence="1">Uncharacterized protein</fullName>
    </submittedName>
</protein>
<keyword evidence="3" id="KW-1185">Reference proteome</keyword>
<dbReference type="Proteomes" id="UP000077755">
    <property type="component" value="Chromosome 1"/>
</dbReference>
<dbReference type="Gramene" id="KZN08947">
    <property type="protein sequence ID" value="KZN08947"/>
    <property type="gene ID" value="DCAR_001603"/>
</dbReference>
<evidence type="ECO:0000313" key="2">
    <source>
        <dbReference type="EMBL" id="WOG82378.1"/>
    </source>
</evidence>
<organism evidence="1">
    <name type="scientific">Daucus carota subsp. sativus</name>
    <name type="common">Carrot</name>
    <dbReference type="NCBI Taxonomy" id="79200"/>
    <lineage>
        <taxon>Eukaryota</taxon>
        <taxon>Viridiplantae</taxon>
        <taxon>Streptophyta</taxon>
        <taxon>Embryophyta</taxon>
        <taxon>Tracheophyta</taxon>
        <taxon>Spermatophyta</taxon>
        <taxon>Magnoliopsida</taxon>
        <taxon>eudicotyledons</taxon>
        <taxon>Gunneridae</taxon>
        <taxon>Pentapetalae</taxon>
        <taxon>asterids</taxon>
        <taxon>campanulids</taxon>
        <taxon>Apiales</taxon>
        <taxon>Apiaceae</taxon>
        <taxon>Apioideae</taxon>
        <taxon>Scandiceae</taxon>
        <taxon>Daucinae</taxon>
        <taxon>Daucus</taxon>
        <taxon>Daucus sect. Daucus</taxon>
    </lineage>
</organism>
<evidence type="ECO:0000313" key="1">
    <source>
        <dbReference type="EMBL" id="KZN08947.1"/>
    </source>
</evidence>